<dbReference type="InterPro" id="IPR028087">
    <property type="entry name" value="Tad_N"/>
</dbReference>
<comment type="caution">
    <text evidence="2">The sequence shown here is derived from an EMBL/GenBank/DDBJ whole genome shotgun (WGS) entry which is preliminary data.</text>
</comment>
<gene>
    <name evidence="2" type="ORF">J0M35_02175</name>
</gene>
<sequence length="300" mass="33073">MKRKKVRNKRGAFSAVLLLLTTLGLLMIGGVAIDLSHAFYVRSQLQAAADSCALTGAYYLSNLHPSSYDHRRSEEMARQIARRNFIDGYLMDDAGDRTELVYSCQTGFKGPQFCQITLTHKVCTSFGRLVGVNYLPVTVVSKAGAFVGTKSVAPNWLQNLAISHRVLRSREIITDPQNKEFNSYFVSEWKSDNNPDIKVGATIVTAGKGDLNSLQARKVYNVAIVRGGDPKESMPKTSEIIGTVSIMLDVRSSADRSTFRIVEGGVIKGQPGTPRYSGFLTSDDMDFAIRNGHWRVALVQ</sequence>
<dbReference type="EMBL" id="JAFLCK010000002">
    <property type="protein sequence ID" value="MBN8659140.1"/>
    <property type="molecule type" value="Genomic_DNA"/>
</dbReference>
<reference evidence="2" key="1">
    <citation type="submission" date="2021-02" db="EMBL/GenBank/DDBJ databases">
        <title>Genome-Resolved Metagenomics of a Microbial Community Performing Photosynthetic Biological Nutrient Removal.</title>
        <authorList>
            <person name="Mcdaniel E.A."/>
        </authorList>
    </citation>
    <scope>NUCLEOTIDE SEQUENCE</scope>
    <source>
        <strain evidence="2">UWPOB_OBS1</strain>
    </source>
</reference>
<accession>A0A8J7TJW9</accession>
<name>A0A8J7TJW9_9BACT</name>
<evidence type="ECO:0000313" key="2">
    <source>
        <dbReference type="EMBL" id="MBN8659140.1"/>
    </source>
</evidence>
<dbReference type="Proteomes" id="UP000664277">
    <property type="component" value="Unassembled WGS sequence"/>
</dbReference>
<feature type="domain" description="Putative Flp pilus-assembly TadG-like N-terminal" evidence="1">
    <location>
        <begin position="12"/>
        <end position="57"/>
    </location>
</feature>
<evidence type="ECO:0000259" key="1">
    <source>
        <dbReference type="Pfam" id="PF13400"/>
    </source>
</evidence>
<dbReference type="AlphaFoldDB" id="A0A8J7TJW9"/>
<protein>
    <submittedName>
        <fullName evidence="2">Tad domain-containing protein</fullName>
    </submittedName>
</protein>
<evidence type="ECO:0000313" key="3">
    <source>
        <dbReference type="Proteomes" id="UP000664277"/>
    </source>
</evidence>
<organism evidence="2 3">
    <name type="scientific">Candidatus Obscuribacter phosphatis</name>
    <dbReference type="NCBI Taxonomy" id="1906157"/>
    <lineage>
        <taxon>Bacteria</taxon>
        <taxon>Bacillati</taxon>
        <taxon>Candidatus Melainabacteria</taxon>
        <taxon>Candidatus Obscuribacterales</taxon>
        <taxon>Candidatus Obscuribacteraceae</taxon>
        <taxon>Candidatus Obscuribacter</taxon>
    </lineage>
</organism>
<dbReference type="Pfam" id="PF13400">
    <property type="entry name" value="Tad"/>
    <property type="match status" value="1"/>
</dbReference>
<proteinExistence type="predicted"/>